<comment type="caution">
    <text evidence="1">The sequence shown here is derived from an EMBL/GenBank/DDBJ whole genome shotgun (WGS) entry which is preliminary data.</text>
</comment>
<evidence type="ECO:0000313" key="1">
    <source>
        <dbReference type="EMBL" id="KAI4296556.1"/>
    </source>
</evidence>
<keyword evidence="2" id="KW-1185">Reference proteome</keyword>
<gene>
    <name evidence="1" type="ORF">L6164_036505</name>
</gene>
<dbReference type="Proteomes" id="UP000828941">
    <property type="component" value="Chromosome 14"/>
</dbReference>
<evidence type="ECO:0000313" key="2">
    <source>
        <dbReference type="Proteomes" id="UP000828941"/>
    </source>
</evidence>
<accession>A0ACB9KH96</accession>
<reference evidence="1 2" key="1">
    <citation type="journal article" date="2022" name="DNA Res.">
        <title>Chromosomal-level genome assembly of the orchid tree Bauhinia variegata (Leguminosae; Cercidoideae) supports the allotetraploid origin hypothesis of Bauhinia.</title>
        <authorList>
            <person name="Zhong Y."/>
            <person name="Chen Y."/>
            <person name="Zheng D."/>
            <person name="Pang J."/>
            <person name="Liu Y."/>
            <person name="Luo S."/>
            <person name="Meng S."/>
            <person name="Qian L."/>
            <person name="Wei D."/>
            <person name="Dai S."/>
            <person name="Zhou R."/>
        </authorList>
    </citation>
    <scope>NUCLEOTIDE SEQUENCE [LARGE SCALE GENOMIC DNA]</scope>
    <source>
        <strain evidence="1">BV-YZ2020</strain>
    </source>
</reference>
<sequence length="174" mass="20598">MIWQSFDHPSDTFLPHSKLGFDRRTGQRWNLQSWKSEDDPGSGNLILNITYTGKSQIFLFKENHPWYRGRSYNGEIFVGSPSMKRSVITLFNHTFVNDENDVYLMYNTYDESVITRLIVHPSGFYQTFTWDSQKNQWRRYWSTPESQCDNYGTCGSNSNCDLLNYEDHQCSCFY</sequence>
<name>A0ACB9KH96_BAUVA</name>
<dbReference type="EMBL" id="CM039439">
    <property type="protein sequence ID" value="KAI4296556.1"/>
    <property type="molecule type" value="Genomic_DNA"/>
</dbReference>
<organism evidence="1 2">
    <name type="scientific">Bauhinia variegata</name>
    <name type="common">Purple orchid tree</name>
    <name type="synonym">Phanera variegata</name>
    <dbReference type="NCBI Taxonomy" id="167791"/>
    <lineage>
        <taxon>Eukaryota</taxon>
        <taxon>Viridiplantae</taxon>
        <taxon>Streptophyta</taxon>
        <taxon>Embryophyta</taxon>
        <taxon>Tracheophyta</taxon>
        <taxon>Spermatophyta</taxon>
        <taxon>Magnoliopsida</taxon>
        <taxon>eudicotyledons</taxon>
        <taxon>Gunneridae</taxon>
        <taxon>Pentapetalae</taxon>
        <taxon>rosids</taxon>
        <taxon>fabids</taxon>
        <taxon>Fabales</taxon>
        <taxon>Fabaceae</taxon>
        <taxon>Cercidoideae</taxon>
        <taxon>Cercideae</taxon>
        <taxon>Bauhiniinae</taxon>
        <taxon>Bauhinia</taxon>
    </lineage>
</organism>
<protein>
    <submittedName>
        <fullName evidence="1">Uncharacterized protein</fullName>
    </submittedName>
</protein>
<proteinExistence type="predicted"/>